<evidence type="ECO:0000256" key="2">
    <source>
        <dbReference type="ARBA" id="ARBA00009463"/>
    </source>
</evidence>
<evidence type="ECO:0000259" key="6">
    <source>
        <dbReference type="Pfam" id="PF02737"/>
    </source>
</evidence>
<name>A0A318LAJ4_9PSEU</name>
<dbReference type="InterPro" id="IPR006176">
    <property type="entry name" value="3-OHacyl-CoA_DH_NAD-bd"/>
</dbReference>
<feature type="domain" description="3-hydroxyacyl-CoA dehydrogenase NAD binding" evidence="6">
    <location>
        <begin position="6"/>
        <end position="184"/>
    </location>
</feature>
<dbReference type="Gene3D" id="3.40.50.720">
    <property type="entry name" value="NAD(P)-binding Rossmann-like Domain"/>
    <property type="match status" value="1"/>
</dbReference>
<dbReference type="Pfam" id="PF02737">
    <property type="entry name" value="3HCDH_N"/>
    <property type="match status" value="1"/>
</dbReference>
<dbReference type="EMBL" id="MASU01000019">
    <property type="protein sequence ID" value="PXY18739.1"/>
    <property type="molecule type" value="Genomic_DNA"/>
</dbReference>
<reference evidence="7 8" key="1">
    <citation type="submission" date="2016-07" db="EMBL/GenBank/DDBJ databases">
        <title>Draft genome sequence of Prauserella sp. YIM 121212, isolated from alkaline soil.</title>
        <authorList>
            <person name="Ruckert C."/>
            <person name="Albersmeier A."/>
            <person name="Jiang C.-L."/>
            <person name="Jiang Y."/>
            <person name="Kalinowski J."/>
            <person name="Schneider O."/>
            <person name="Winkler A."/>
            <person name="Zotchev S.B."/>
        </authorList>
    </citation>
    <scope>NUCLEOTIDE SEQUENCE [LARGE SCALE GENOMIC DNA]</scope>
    <source>
        <strain evidence="7 8">YIM 121212</strain>
    </source>
</reference>
<evidence type="ECO:0000256" key="1">
    <source>
        <dbReference type="ARBA" id="ARBA00005086"/>
    </source>
</evidence>
<evidence type="ECO:0000256" key="3">
    <source>
        <dbReference type="ARBA" id="ARBA00023002"/>
    </source>
</evidence>
<dbReference type="InterPro" id="IPR013328">
    <property type="entry name" value="6PGD_dom2"/>
</dbReference>
<dbReference type="RefSeq" id="WP_110343469.1">
    <property type="nucleotide sequence ID" value="NZ_JBHVKT010000003.1"/>
</dbReference>
<comment type="similarity">
    <text evidence="2">Belongs to the 3-hydroxyacyl-CoA dehydrogenase family.</text>
</comment>
<comment type="pathway">
    <text evidence="1">Lipid metabolism; butanoate metabolism.</text>
</comment>
<keyword evidence="8" id="KW-1185">Reference proteome</keyword>
<gene>
    <name evidence="7" type="ORF">BA062_34610</name>
</gene>
<evidence type="ECO:0000259" key="5">
    <source>
        <dbReference type="Pfam" id="PF00725"/>
    </source>
</evidence>
<keyword evidence="3" id="KW-0560">Oxidoreductase</keyword>
<dbReference type="GO" id="GO:0070403">
    <property type="term" value="F:NAD+ binding"/>
    <property type="evidence" value="ECO:0007669"/>
    <property type="project" value="InterPro"/>
</dbReference>
<dbReference type="PANTHER" id="PTHR48075">
    <property type="entry name" value="3-HYDROXYACYL-COA DEHYDROGENASE FAMILY PROTEIN"/>
    <property type="match status" value="1"/>
</dbReference>
<feature type="site" description="Important for catalytic activity" evidence="4">
    <location>
        <position position="141"/>
    </location>
</feature>
<accession>A0A318LAJ4</accession>
<dbReference type="SUPFAM" id="SSF51735">
    <property type="entry name" value="NAD(P)-binding Rossmann-fold domains"/>
    <property type="match status" value="1"/>
</dbReference>
<dbReference type="AlphaFoldDB" id="A0A318LAJ4"/>
<dbReference type="FunFam" id="3.40.50.720:FF:000009">
    <property type="entry name" value="Fatty oxidation complex, alpha subunit"/>
    <property type="match status" value="1"/>
</dbReference>
<dbReference type="OrthoDB" id="3229174at2"/>
<evidence type="ECO:0000313" key="8">
    <source>
        <dbReference type="Proteomes" id="UP000247892"/>
    </source>
</evidence>
<evidence type="ECO:0000256" key="4">
    <source>
        <dbReference type="PIRSR" id="PIRSR000105-1"/>
    </source>
</evidence>
<dbReference type="InterPro" id="IPR008927">
    <property type="entry name" value="6-PGluconate_DH-like_C_sf"/>
</dbReference>
<proteinExistence type="inferred from homology"/>
<dbReference type="Proteomes" id="UP000247892">
    <property type="component" value="Unassembled WGS sequence"/>
</dbReference>
<evidence type="ECO:0000313" key="7">
    <source>
        <dbReference type="EMBL" id="PXY18739.1"/>
    </source>
</evidence>
<protein>
    <submittedName>
        <fullName evidence="7">3-hydroxybutyryl-CoA dehydrogenase</fullName>
    </submittedName>
</protein>
<dbReference type="GO" id="GO:0006631">
    <property type="term" value="P:fatty acid metabolic process"/>
    <property type="evidence" value="ECO:0007669"/>
    <property type="project" value="InterPro"/>
</dbReference>
<dbReference type="InterPro" id="IPR022694">
    <property type="entry name" value="3-OHacyl-CoA_DH"/>
</dbReference>
<feature type="domain" description="3-hydroxyacyl-CoA dehydrogenase C-terminal" evidence="5">
    <location>
        <begin position="187"/>
        <end position="281"/>
    </location>
</feature>
<organism evidence="7 8">
    <name type="scientific">Prauserella flavalba</name>
    <dbReference type="NCBI Taxonomy" id="1477506"/>
    <lineage>
        <taxon>Bacteria</taxon>
        <taxon>Bacillati</taxon>
        <taxon>Actinomycetota</taxon>
        <taxon>Actinomycetes</taxon>
        <taxon>Pseudonocardiales</taxon>
        <taxon>Pseudonocardiaceae</taxon>
        <taxon>Prauserella</taxon>
    </lineage>
</organism>
<sequence>MSDIHNVAVLGFGTMGAGIVQVVAASGREVTVLEADQARADAGLDRLRSFLDGGVQRGKLTESGRDAVLARVHPVTDVTALAGSDLVIEAVTERADVKRELLGRVAAVVAEDALIVTNTSALSVTDLAGAVSNPERFAGLHFFNPAPLMKVVEVVRALQSGPGVVDRLVAFVEAIGKDPVVVKDRPGFLVNHLLMPYLNDVIAEYDAELASAEDIDTAIRLGLGYKLGPLELLDLIGLDVHEHATRSAYDATLDPRFAPPPLLQQMVAAGYHGNKNGQGFRTGKGNAQ</sequence>
<dbReference type="GO" id="GO:0016616">
    <property type="term" value="F:oxidoreductase activity, acting on the CH-OH group of donors, NAD or NADP as acceptor"/>
    <property type="evidence" value="ECO:0007669"/>
    <property type="project" value="InterPro"/>
</dbReference>
<comment type="caution">
    <text evidence="7">The sequence shown here is derived from an EMBL/GenBank/DDBJ whole genome shotgun (WGS) entry which is preliminary data.</text>
</comment>
<dbReference type="InterPro" id="IPR036291">
    <property type="entry name" value="NAD(P)-bd_dom_sf"/>
</dbReference>
<dbReference type="SUPFAM" id="SSF48179">
    <property type="entry name" value="6-phosphogluconate dehydrogenase C-terminal domain-like"/>
    <property type="match status" value="1"/>
</dbReference>
<dbReference type="InterPro" id="IPR006108">
    <property type="entry name" value="3HC_DH_C"/>
</dbReference>
<dbReference type="PIRSF" id="PIRSF000105">
    <property type="entry name" value="HCDH"/>
    <property type="match status" value="1"/>
</dbReference>
<dbReference type="PANTHER" id="PTHR48075:SF5">
    <property type="entry name" value="3-HYDROXYBUTYRYL-COA DEHYDROGENASE"/>
    <property type="match status" value="1"/>
</dbReference>
<dbReference type="Gene3D" id="1.10.1040.10">
    <property type="entry name" value="N-(1-d-carboxylethyl)-l-norvaline Dehydrogenase, domain 2"/>
    <property type="match status" value="1"/>
</dbReference>
<dbReference type="Pfam" id="PF00725">
    <property type="entry name" value="3HCDH"/>
    <property type="match status" value="1"/>
</dbReference>